<gene>
    <name evidence="9" type="ORF">WMO64_15395</name>
</gene>
<protein>
    <submittedName>
        <fullName evidence="9">Molybdenum cofactor guanylyltransferase</fullName>
        <ecNumber evidence="9">2.7.7.77</ecNumber>
    </submittedName>
</protein>
<dbReference type="Pfam" id="PF12804">
    <property type="entry name" value="NTP_transf_3"/>
    <property type="match status" value="1"/>
</dbReference>
<dbReference type="InterPro" id="IPR029044">
    <property type="entry name" value="Nucleotide-diphossugar_trans"/>
</dbReference>
<evidence type="ECO:0000313" key="10">
    <source>
        <dbReference type="Proteomes" id="UP001464378"/>
    </source>
</evidence>
<comment type="caution">
    <text evidence="9">The sequence shown here is derived from an EMBL/GenBank/DDBJ whole genome shotgun (WGS) entry which is preliminary data.</text>
</comment>
<keyword evidence="9" id="KW-0548">Nucleotidyltransferase</keyword>
<keyword evidence="2 9" id="KW-0808">Transferase</keyword>
<dbReference type="SUPFAM" id="SSF53448">
    <property type="entry name" value="Nucleotide-diphospho-sugar transferases"/>
    <property type="match status" value="1"/>
</dbReference>
<dbReference type="CDD" id="cd02503">
    <property type="entry name" value="MobA"/>
    <property type="match status" value="1"/>
</dbReference>
<dbReference type="PANTHER" id="PTHR19136:SF81">
    <property type="entry name" value="MOLYBDENUM COFACTOR GUANYLYLTRANSFERASE"/>
    <property type="match status" value="1"/>
</dbReference>
<evidence type="ECO:0000256" key="2">
    <source>
        <dbReference type="ARBA" id="ARBA00022679"/>
    </source>
</evidence>
<keyword evidence="7" id="KW-0501">Molybdenum cofactor biosynthesis</keyword>
<keyword evidence="3" id="KW-0479">Metal-binding</keyword>
<dbReference type="EC" id="2.7.7.77" evidence="9"/>
<keyword evidence="1" id="KW-0963">Cytoplasm</keyword>
<sequence>MSAPSRGPAIGGLILAGGQNRRMGGRPKAALRDSAGVRFLDRIASALLACRSDGLLAVSCDVPLVTPELFSFLLSFRDRGWPAWAVEDRTGRLHPLCGVYMKDCLPLLLSQLEQGCRRVTQFFYSAGGQVVSLADTSIPDTALSNINTPEDWNRLSSSGNI</sequence>
<keyword evidence="5" id="KW-0460">Magnesium</keyword>
<name>A0ABV1EFQ1_9FIRM</name>
<evidence type="ECO:0000256" key="4">
    <source>
        <dbReference type="ARBA" id="ARBA00022741"/>
    </source>
</evidence>
<keyword evidence="10" id="KW-1185">Reference proteome</keyword>
<keyword evidence="4" id="KW-0547">Nucleotide-binding</keyword>
<dbReference type="InterPro" id="IPR025877">
    <property type="entry name" value="MobA-like_NTP_Trfase"/>
</dbReference>
<dbReference type="Proteomes" id="UP001464378">
    <property type="component" value="Unassembled WGS sequence"/>
</dbReference>
<dbReference type="EMBL" id="JBBMFK010000034">
    <property type="protein sequence ID" value="MEQ2444838.1"/>
    <property type="molecule type" value="Genomic_DNA"/>
</dbReference>
<keyword evidence="6" id="KW-0342">GTP-binding</keyword>
<evidence type="ECO:0000256" key="6">
    <source>
        <dbReference type="ARBA" id="ARBA00023134"/>
    </source>
</evidence>
<evidence type="ECO:0000256" key="3">
    <source>
        <dbReference type="ARBA" id="ARBA00022723"/>
    </source>
</evidence>
<reference evidence="9 10" key="1">
    <citation type="submission" date="2024-03" db="EMBL/GenBank/DDBJ databases">
        <title>Human intestinal bacterial collection.</title>
        <authorList>
            <person name="Pauvert C."/>
            <person name="Hitch T.C.A."/>
            <person name="Clavel T."/>
        </authorList>
    </citation>
    <scope>NUCLEOTIDE SEQUENCE [LARGE SCALE GENOMIC DNA]</scope>
    <source>
        <strain evidence="9 10">CLA-AP-H29</strain>
    </source>
</reference>
<evidence type="ECO:0000256" key="1">
    <source>
        <dbReference type="ARBA" id="ARBA00022490"/>
    </source>
</evidence>
<proteinExistence type="predicted"/>
<organism evidence="9 10">
    <name type="scientific">Pseudoflavonifractor intestinihominis</name>
    <dbReference type="NCBI Taxonomy" id="3133171"/>
    <lineage>
        <taxon>Bacteria</taxon>
        <taxon>Bacillati</taxon>
        <taxon>Bacillota</taxon>
        <taxon>Clostridia</taxon>
        <taxon>Eubacteriales</taxon>
        <taxon>Oscillospiraceae</taxon>
        <taxon>Pseudoflavonifractor</taxon>
    </lineage>
</organism>
<feature type="domain" description="MobA-like NTP transferase" evidence="8">
    <location>
        <begin position="43"/>
        <end position="121"/>
    </location>
</feature>
<dbReference type="InterPro" id="IPR013482">
    <property type="entry name" value="Molybde_CF_guanTrfase"/>
</dbReference>
<dbReference type="Gene3D" id="3.90.550.10">
    <property type="entry name" value="Spore Coat Polysaccharide Biosynthesis Protein SpsA, Chain A"/>
    <property type="match status" value="1"/>
</dbReference>
<evidence type="ECO:0000256" key="5">
    <source>
        <dbReference type="ARBA" id="ARBA00022842"/>
    </source>
</evidence>
<dbReference type="GO" id="GO:0061603">
    <property type="term" value="F:molybdenum cofactor guanylyltransferase activity"/>
    <property type="evidence" value="ECO:0007669"/>
    <property type="project" value="UniProtKB-EC"/>
</dbReference>
<evidence type="ECO:0000313" key="9">
    <source>
        <dbReference type="EMBL" id="MEQ2444838.1"/>
    </source>
</evidence>
<dbReference type="RefSeq" id="WP_349232543.1">
    <property type="nucleotide sequence ID" value="NZ_JBBMFK010000034.1"/>
</dbReference>
<dbReference type="PANTHER" id="PTHR19136">
    <property type="entry name" value="MOLYBDENUM COFACTOR GUANYLYLTRANSFERASE"/>
    <property type="match status" value="1"/>
</dbReference>
<accession>A0ABV1EFQ1</accession>
<evidence type="ECO:0000259" key="8">
    <source>
        <dbReference type="Pfam" id="PF12804"/>
    </source>
</evidence>
<evidence type="ECO:0000256" key="7">
    <source>
        <dbReference type="ARBA" id="ARBA00023150"/>
    </source>
</evidence>